<evidence type="ECO:0000313" key="3">
    <source>
        <dbReference type="Proteomes" id="UP000015105"/>
    </source>
</evidence>
<accession>A0A453LJQ1</accession>
<evidence type="ECO:0008006" key="4">
    <source>
        <dbReference type="Google" id="ProtNLM"/>
    </source>
</evidence>
<dbReference type="AlphaFoldDB" id="A0A453LJQ1"/>
<reference evidence="2" key="3">
    <citation type="journal article" date="2017" name="Nature">
        <title>Genome sequence of the progenitor of the wheat D genome Aegilops tauschii.</title>
        <authorList>
            <person name="Luo M.C."/>
            <person name="Gu Y.Q."/>
            <person name="Puiu D."/>
            <person name="Wang H."/>
            <person name="Twardziok S.O."/>
            <person name="Deal K.R."/>
            <person name="Huo N."/>
            <person name="Zhu T."/>
            <person name="Wang L."/>
            <person name="Wang Y."/>
            <person name="McGuire P.E."/>
            <person name="Liu S."/>
            <person name="Long H."/>
            <person name="Ramasamy R.K."/>
            <person name="Rodriguez J.C."/>
            <person name="Van S.L."/>
            <person name="Yuan L."/>
            <person name="Wang Z."/>
            <person name="Xia Z."/>
            <person name="Xiao L."/>
            <person name="Anderson O.D."/>
            <person name="Ouyang S."/>
            <person name="Liang Y."/>
            <person name="Zimin A.V."/>
            <person name="Pertea G."/>
            <person name="Qi P."/>
            <person name="Bennetzen J.L."/>
            <person name="Dai X."/>
            <person name="Dawson M.W."/>
            <person name="Muller H.G."/>
            <person name="Kugler K."/>
            <person name="Rivarola-Duarte L."/>
            <person name="Spannagl M."/>
            <person name="Mayer K.F.X."/>
            <person name="Lu F.H."/>
            <person name="Bevan M.W."/>
            <person name="Leroy P."/>
            <person name="Li P."/>
            <person name="You F.M."/>
            <person name="Sun Q."/>
            <person name="Liu Z."/>
            <person name="Lyons E."/>
            <person name="Wicker T."/>
            <person name="Salzberg S.L."/>
            <person name="Devos K.M."/>
            <person name="Dvorak J."/>
        </authorList>
    </citation>
    <scope>NUCLEOTIDE SEQUENCE [LARGE SCALE GENOMIC DNA]</scope>
    <source>
        <strain evidence="2">cv. AL8/78</strain>
    </source>
</reference>
<protein>
    <recommendedName>
        <fullName evidence="4">Secreted protein</fullName>
    </recommendedName>
</protein>
<evidence type="ECO:0000313" key="2">
    <source>
        <dbReference type="EnsemblPlants" id="AET5Gv20801800.13"/>
    </source>
</evidence>
<sequence length="70" mass="7931">MAVHEICLQVLLVVALLLPDALAVSAPSAQVLQLIQLRFSNIIREHCQMQNKHGCFGLHYVLSFWMRTIT</sequence>
<feature type="signal peptide" evidence="1">
    <location>
        <begin position="1"/>
        <end position="23"/>
    </location>
</feature>
<dbReference type="Gramene" id="AET5Gv20801800.13">
    <property type="protein sequence ID" value="AET5Gv20801800.13"/>
    <property type="gene ID" value="AET5Gv20801800"/>
</dbReference>
<keyword evidence="3" id="KW-1185">Reference proteome</keyword>
<organism evidence="2 3">
    <name type="scientific">Aegilops tauschii subsp. strangulata</name>
    <name type="common">Goatgrass</name>
    <dbReference type="NCBI Taxonomy" id="200361"/>
    <lineage>
        <taxon>Eukaryota</taxon>
        <taxon>Viridiplantae</taxon>
        <taxon>Streptophyta</taxon>
        <taxon>Embryophyta</taxon>
        <taxon>Tracheophyta</taxon>
        <taxon>Spermatophyta</taxon>
        <taxon>Magnoliopsida</taxon>
        <taxon>Liliopsida</taxon>
        <taxon>Poales</taxon>
        <taxon>Poaceae</taxon>
        <taxon>BOP clade</taxon>
        <taxon>Pooideae</taxon>
        <taxon>Triticodae</taxon>
        <taxon>Triticeae</taxon>
        <taxon>Triticinae</taxon>
        <taxon>Aegilops</taxon>
    </lineage>
</organism>
<dbReference type="Proteomes" id="UP000015105">
    <property type="component" value="Chromosome 5D"/>
</dbReference>
<name>A0A453LJQ1_AEGTS</name>
<dbReference type="EnsemblPlants" id="AET5Gv20801800.13">
    <property type="protein sequence ID" value="AET5Gv20801800.13"/>
    <property type="gene ID" value="AET5Gv20801800"/>
</dbReference>
<proteinExistence type="predicted"/>
<feature type="chain" id="PRO_5019517224" description="Secreted protein" evidence="1">
    <location>
        <begin position="24"/>
        <end position="70"/>
    </location>
</feature>
<reference evidence="2" key="4">
    <citation type="submission" date="2019-03" db="UniProtKB">
        <authorList>
            <consortium name="EnsemblPlants"/>
        </authorList>
    </citation>
    <scope>IDENTIFICATION</scope>
</reference>
<keyword evidence="1" id="KW-0732">Signal</keyword>
<evidence type="ECO:0000256" key="1">
    <source>
        <dbReference type="SAM" id="SignalP"/>
    </source>
</evidence>
<reference evidence="2" key="5">
    <citation type="journal article" date="2021" name="G3 (Bethesda)">
        <title>Aegilops tauschii genome assembly Aet v5.0 features greater sequence contiguity and improved annotation.</title>
        <authorList>
            <person name="Wang L."/>
            <person name="Zhu T."/>
            <person name="Rodriguez J.C."/>
            <person name="Deal K.R."/>
            <person name="Dubcovsky J."/>
            <person name="McGuire P.E."/>
            <person name="Lux T."/>
            <person name="Spannagl M."/>
            <person name="Mayer K.F.X."/>
            <person name="Baldrich P."/>
            <person name="Meyers B.C."/>
            <person name="Huo N."/>
            <person name="Gu Y.Q."/>
            <person name="Zhou H."/>
            <person name="Devos K.M."/>
            <person name="Bennetzen J.L."/>
            <person name="Unver T."/>
            <person name="Budak H."/>
            <person name="Gulick P.J."/>
            <person name="Galiba G."/>
            <person name="Kalapos B."/>
            <person name="Nelson D.R."/>
            <person name="Li P."/>
            <person name="You F.M."/>
            <person name="Luo M.C."/>
            <person name="Dvorak J."/>
        </authorList>
    </citation>
    <scope>NUCLEOTIDE SEQUENCE [LARGE SCALE GENOMIC DNA]</scope>
    <source>
        <strain evidence="2">cv. AL8/78</strain>
    </source>
</reference>
<reference evidence="3" key="1">
    <citation type="journal article" date="2014" name="Science">
        <title>Ancient hybridizations among the ancestral genomes of bread wheat.</title>
        <authorList>
            <consortium name="International Wheat Genome Sequencing Consortium,"/>
            <person name="Marcussen T."/>
            <person name="Sandve S.R."/>
            <person name="Heier L."/>
            <person name="Spannagl M."/>
            <person name="Pfeifer M."/>
            <person name="Jakobsen K.S."/>
            <person name="Wulff B.B."/>
            <person name="Steuernagel B."/>
            <person name="Mayer K.F."/>
            <person name="Olsen O.A."/>
        </authorList>
    </citation>
    <scope>NUCLEOTIDE SEQUENCE [LARGE SCALE GENOMIC DNA]</scope>
    <source>
        <strain evidence="3">cv. AL8/78</strain>
    </source>
</reference>
<reference evidence="3" key="2">
    <citation type="journal article" date="2017" name="Nat. Plants">
        <title>The Aegilops tauschii genome reveals multiple impacts of transposons.</title>
        <authorList>
            <person name="Zhao G."/>
            <person name="Zou C."/>
            <person name="Li K."/>
            <person name="Wang K."/>
            <person name="Li T."/>
            <person name="Gao L."/>
            <person name="Zhang X."/>
            <person name="Wang H."/>
            <person name="Yang Z."/>
            <person name="Liu X."/>
            <person name="Jiang W."/>
            <person name="Mao L."/>
            <person name="Kong X."/>
            <person name="Jiao Y."/>
            <person name="Jia J."/>
        </authorList>
    </citation>
    <scope>NUCLEOTIDE SEQUENCE [LARGE SCALE GENOMIC DNA]</scope>
    <source>
        <strain evidence="3">cv. AL8/78</strain>
    </source>
</reference>